<dbReference type="Gene3D" id="3.30.710.10">
    <property type="entry name" value="Potassium Channel Kv1.1, Chain A"/>
    <property type="match status" value="1"/>
</dbReference>
<evidence type="ECO:0000259" key="1">
    <source>
        <dbReference type="SMART" id="SM00225"/>
    </source>
</evidence>
<name>A0AAD3D3N8_9STRA</name>
<sequence>MAPSTSSTITFNVGGTIYKASKTLLEKFPGSLLERCASKTWNEGGDEVFIEGDGTRFRQVLDYMRHGKVTLPRGESTASFLTELKYYGIEYDKDMIINSDYFYLPNIKKVADSITEANQQKKLEFLVSTIATDAMKKTGIHILGNNHGDEKAAYTITYDIKNVTSDDQYECMEEGYIAKLLHQNYDQVQMTRIIKRVNDIIARAGLKVIDIEGDHYDCCEVKFTVKIIFR</sequence>
<keyword evidence="3" id="KW-1185">Reference proteome</keyword>
<gene>
    <name evidence="2" type="ORF">CTEN210_13620</name>
</gene>
<protein>
    <submittedName>
        <fullName evidence="2">POZ domain-containing protein</fullName>
    </submittedName>
</protein>
<dbReference type="InterPro" id="IPR003131">
    <property type="entry name" value="T1-type_BTB"/>
</dbReference>
<dbReference type="PANTHER" id="PTHR14499">
    <property type="entry name" value="POTASSIUM CHANNEL TETRAMERIZATION DOMAIN-CONTAINING"/>
    <property type="match status" value="1"/>
</dbReference>
<evidence type="ECO:0000313" key="2">
    <source>
        <dbReference type="EMBL" id="GFH57144.1"/>
    </source>
</evidence>
<dbReference type="GO" id="GO:0051260">
    <property type="term" value="P:protein homooligomerization"/>
    <property type="evidence" value="ECO:0007669"/>
    <property type="project" value="InterPro"/>
</dbReference>
<evidence type="ECO:0000313" key="3">
    <source>
        <dbReference type="Proteomes" id="UP001054902"/>
    </source>
</evidence>
<dbReference type="EMBL" id="BLLK01000057">
    <property type="protein sequence ID" value="GFH57144.1"/>
    <property type="molecule type" value="Genomic_DNA"/>
</dbReference>
<dbReference type="InterPro" id="IPR011333">
    <property type="entry name" value="SKP1/BTB/POZ_sf"/>
</dbReference>
<dbReference type="SMART" id="SM00225">
    <property type="entry name" value="BTB"/>
    <property type="match status" value="1"/>
</dbReference>
<dbReference type="AlphaFoldDB" id="A0AAD3D3N8"/>
<reference evidence="2 3" key="1">
    <citation type="journal article" date="2021" name="Sci. Rep.">
        <title>The genome of the diatom Chaetoceros tenuissimus carries an ancient integrated fragment of an extant virus.</title>
        <authorList>
            <person name="Hongo Y."/>
            <person name="Kimura K."/>
            <person name="Takaki Y."/>
            <person name="Yoshida Y."/>
            <person name="Baba S."/>
            <person name="Kobayashi G."/>
            <person name="Nagasaki K."/>
            <person name="Hano T."/>
            <person name="Tomaru Y."/>
        </authorList>
    </citation>
    <scope>NUCLEOTIDE SEQUENCE [LARGE SCALE GENOMIC DNA]</scope>
    <source>
        <strain evidence="2 3">NIES-3715</strain>
    </source>
</reference>
<dbReference type="Proteomes" id="UP001054902">
    <property type="component" value="Unassembled WGS sequence"/>
</dbReference>
<accession>A0AAD3D3N8</accession>
<dbReference type="Pfam" id="PF02214">
    <property type="entry name" value="BTB_2"/>
    <property type="match status" value="1"/>
</dbReference>
<dbReference type="CDD" id="cd18316">
    <property type="entry name" value="BTB_POZ_KCTD-like"/>
    <property type="match status" value="1"/>
</dbReference>
<comment type="caution">
    <text evidence="2">The sequence shown here is derived from an EMBL/GenBank/DDBJ whole genome shotgun (WGS) entry which is preliminary data.</text>
</comment>
<dbReference type="InterPro" id="IPR000210">
    <property type="entry name" value="BTB/POZ_dom"/>
</dbReference>
<proteinExistence type="predicted"/>
<organism evidence="2 3">
    <name type="scientific">Chaetoceros tenuissimus</name>
    <dbReference type="NCBI Taxonomy" id="426638"/>
    <lineage>
        <taxon>Eukaryota</taxon>
        <taxon>Sar</taxon>
        <taxon>Stramenopiles</taxon>
        <taxon>Ochrophyta</taxon>
        <taxon>Bacillariophyta</taxon>
        <taxon>Coscinodiscophyceae</taxon>
        <taxon>Chaetocerotophycidae</taxon>
        <taxon>Chaetocerotales</taxon>
        <taxon>Chaetocerotaceae</taxon>
        <taxon>Chaetoceros</taxon>
    </lineage>
</organism>
<dbReference type="PANTHER" id="PTHR14499:SF136">
    <property type="entry name" value="GH08630P"/>
    <property type="match status" value="1"/>
</dbReference>
<feature type="domain" description="BTB" evidence="1">
    <location>
        <begin position="7"/>
        <end position="104"/>
    </location>
</feature>
<dbReference type="SUPFAM" id="SSF54695">
    <property type="entry name" value="POZ domain"/>
    <property type="match status" value="1"/>
</dbReference>